<keyword evidence="3" id="KW-0575">Peroxidase</keyword>
<evidence type="ECO:0000259" key="12">
    <source>
        <dbReference type="PROSITE" id="PS51352"/>
    </source>
</evidence>
<evidence type="ECO:0000256" key="1">
    <source>
        <dbReference type="ARBA" id="ARBA00003330"/>
    </source>
</evidence>
<dbReference type="InterPro" id="IPR050924">
    <property type="entry name" value="Peroxiredoxin_BCP/PrxQ"/>
</dbReference>
<evidence type="ECO:0000256" key="10">
    <source>
        <dbReference type="ARBA" id="ARBA00041373"/>
    </source>
</evidence>
<dbReference type="CDD" id="cd02970">
    <property type="entry name" value="PRX_like2"/>
    <property type="match status" value="1"/>
</dbReference>
<protein>
    <recommendedName>
        <fullName evidence="2">thioredoxin-dependent peroxiredoxin</fullName>
        <ecNumber evidence="2">1.11.1.24</ecNumber>
    </recommendedName>
    <alternativeName>
        <fullName evidence="10">Bacterioferritin comigratory protein</fullName>
    </alternativeName>
    <alternativeName>
        <fullName evidence="8">Thioredoxin peroxidase</fullName>
    </alternativeName>
</protein>
<keyword evidence="4" id="KW-0049">Antioxidant</keyword>
<dbReference type="Gene3D" id="3.40.30.10">
    <property type="entry name" value="Glutaredoxin"/>
    <property type="match status" value="1"/>
</dbReference>
<keyword evidence="6" id="KW-1015">Disulfide bond</keyword>
<dbReference type="PANTHER" id="PTHR42801">
    <property type="entry name" value="THIOREDOXIN-DEPENDENT PEROXIDE REDUCTASE"/>
    <property type="match status" value="1"/>
</dbReference>
<evidence type="ECO:0000313" key="13">
    <source>
        <dbReference type="EMBL" id="MDT0416272.1"/>
    </source>
</evidence>
<comment type="similarity">
    <text evidence="9">Belongs to the peroxiredoxin family. BCP/PrxQ subfamily.</text>
</comment>
<organism evidence="13 14">
    <name type="scientific">Streptomyces evansiae</name>
    <dbReference type="NCBI Taxonomy" id="3075535"/>
    <lineage>
        <taxon>Bacteria</taxon>
        <taxon>Bacillati</taxon>
        <taxon>Actinomycetota</taxon>
        <taxon>Actinomycetes</taxon>
        <taxon>Kitasatosporales</taxon>
        <taxon>Streptomycetaceae</taxon>
        <taxon>Streptomyces</taxon>
    </lineage>
</organism>
<evidence type="ECO:0000256" key="9">
    <source>
        <dbReference type="ARBA" id="ARBA00038489"/>
    </source>
</evidence>
<feature type="domain" description="Thioredoxin" evidence="12">
    <location>
        <begin position="45"/>
        <end position="219"/>
    </location>
</feature>
<dbReference type="AlphaFoldDB" id="A0ABD5E639"/>
<dbReference type="PANTHER" id="PTHR42801:SF7">
    <property type="entry name" value="SLL1159 PROTEIN"/>
    <property type="match status" value="1"/>
</dbReference>
<dbReference type="GO" id="GO:0140824">
    <property type="term" value="F:thioredoxin-dependent peroxiredoxin activity"/>
    <property type="evidence" value="ECO:0007669"/>
    <property type="project" value="UniProtKB-EC"/>
</dbReference>
<evidence type="ECO:0000256" key="8">
    <source>
        <dbReference type="ARBA" id="ARBA00032824"/>
    </source>
</evidence>
<dbReference type="RefSeq" id="WP_311677023.1">
    <property type="nucleotide sequence ID" value="NZ_JAVRER010000015.1"/>
</dbReference>
<reference evidence="14" key="1">
    <citation type="submission" date="2023-07" db="EMBL/GenBank/DDBJ databases">
        <title>30 novel species of actinomycetes from the DSMZ collection.</title>
        <authorList>
            <person name="Nouioui I."/>
        </authorList>
    </citation>
    <scope>NUCLEOTIDE SEQUENCE [LARGE SCALE GENOMIC DNA]</scope>
    <source>
        <strain evidence="14">DSM 41982</strain>
    </source>
</reference>
<evidence type="ECO:0000256" key="11">
    <source>
        <dbReference type="ARBA" id="ARBA00049091"/>
    </source>
</evidence>
<keyword evidence="7" id="KW-0676">Redox-active center</keyword>
<dbReference type="InterPro" id="IPR000866">
    <property type="entry name" value="AhpC/TSA"/>
</dbReference>
<keyword evidence="5" id="KW-0560">Oxidoreductase</keyword>
<sequence>MPESIAAQVAALQDQLAAHAPAEALRPFAEEQAALAVTPVPAAVPAPGSPLPDADLLDGHGEPTTLAAARGGAPAVLVFYRGAWCPYCNLTLRTYEERVRPALDARGVRLLAVSPQRPDGSLTTAETNALTFTVLSDPGNKLAAALGILTESAPAASEAQRALGIDVAAANADGTGAIPMPTTVVLDAEGVVRWIDVHPDYTTRTEPEALVEAVDRHLGGVSG</sequence>
<evidence type="ECO:0000313" key="14">
    <source>
        <dbReference type="Proteomes" id="UP001183607"/>
    </source>
</evidence>
<dbReference type="Pfam" id="PF00578">
    <property type="entry name" value="AhpC-TSA"/>
    <property type="match status" value="1"/>
</dbReference>
<comment type="caution">
    <text evidence="13">The sequence shown here is derived from an EMBL/GenBank/DDBJ whole genome shotgun (WGS) entry which is preliminary data.</text>
</comment>
<evidence type="ECO:0000256" key="7">
    <source>
        <dbReference type="ARBA" id="ARBA00023284"/>
    </source>
</evidence>
<comment type="function">
    <text evidence="1">Thiol-specific peroxidase that catalyzes the reduction of hydrogen peroxide and organic hydroperoxides to water and alcohols, respectively. Plays a role in cell protection against oxidative stress by detoxifying peroxides and as sensor of hydrogen peroxide-mediated signaling events.</text>
</comment>
<evidence type="ECO:0000256" key="5">
    <source>
        <dbReference type="ARBA" id="ARBA00023002"/>
    </source>
</evidence>
<dbReference type="Proteomes" id="UP001183607">
    <property type="component" value="Unassembled WGS sequence"/>
</dbReference>
<gene>
    <name evidence="13" type="ORF">RM574_12295</name>
</gene>
<comment type="catalytic activity">
    <reaction evidence="11">
        <text>a hydroperoxide + [thioredoxin]-dithiol = an alcohol + [thioredoxin]-disulfide + H2O</text>
        <dbReference type="Rhea" id="RHEA:62620"/>
        <dbReference type="Rhea" id="RHEA-COMP:10698"/>
        <dbReference type="Rhea" id="RHEA-COMP:10700"/>
        <dbReference type="ChEBI" id="CHEBI:15377"/>
        <dbReference type="ChEBI" id="CHEBI:29950"/>
        <dbReference type="ChEBI" id="CHEBI:30879"/>
        <dbReference type="ChEBI" id="CHEBI:35924"/>
        <dbReference type="ChEBI" id="CHEBI:50058"/>
        <dbReference type="EC" id="1.11.1.24"/>
    </reaction>
</comment>
<dbReference type="EMBL" id="JAVRER010000015">
    <property type="protein sequence ID" value="MDT0416272.1"/>
    <property type="molecule type" value="Genomic_DNA"/>
</dbReference>
<dbReference type="InterPro" id="IPR036249">
    <property type="entry name" value="Thioredoxin-like_sf"/>
</dbReference>
<dbReference type="PROSITE" id="PS51352">
    <property type="entry name" value="THIOREDOXIN_2"/>
    <property type="match status" value="1"/>
</dbReference>
<evidence type="ECO:0000256" key="3">
    <source>
        <dbReference type="ARBA" id="ARBA00022559"/>
    </source>
</evidence>
<dbReference type="EC" id="1.11.1.24" evidence="2"/>
<evidence type="ECO:0000256" key="2">
    <source>
        <dbReference type="ARBA" id="ARBA00013017"/>
    </source>
</evidence>
<proteinExistence type="inferred from homology"/>
<evidence type="ECO:0000256" key="4">
    <source>
        <dbReference type="ARBA" id="ARBA00022862"/>
    </source>
</evidence>
<name>A0ABD5E639_9ACTN</name>
<dbReference type="SUPFAM" id="SSF52833">
    <property type="entry name" value="Thioredoxin-like"/>
    <property type="match status" value="1"/>
</dbReference>
<accession>A0ABD5E639</accession>
<evidence type="ECO:0000256" key="6">
    <source>
        <dbReference type="ARBA" id="ARBA00023157"/>
    </source>
</evidence>
<dbReference type="InterPro" id="IPR013766">
    <property type="entry name" value="Thioredoxin_domain"/>
</dbReference>